<reference evidence="1 2" key="1">
    <citation type="submission" date="2018-10" db="EMBL/GenBank/DDBJ databases">
        <title>Draft genome sequence of the microsporidian Tubulinosema ratisbonensis.</title>
        <authorList>
            <person name="Polonais V."/>
            <person name="Peyretaillade E."/>
            <person name="Niehus S."/>
            <person name="Wawrzyniak I."/>
            <person name="Franchet A."/>
            <person name="Gaspin C."/>
            <person name="Reichstadt M."/>
            <person name="Belser C."/>
            <person name="Labadie K."/>
            <person name="Delbac F."/>
            <person name="Ferrandon D."/>
        </authorList>
    </citation>
    <scope>NUCLEOTIDE SEQUENCE [LARGE SCALE GENOMIC DNA]</scope>
    <source>
        <strain evidence="1 2">Franzen</strain>
    </source>
</reference>
<evidence type="ECO:0000313" key="1">
    <source>
        <dbReference type="EMBL" id="RVD93235.1"/>
    </source>
</evidence>
<dbReference type="VEuPathDB" id="MicrosporidiaDB:TUBRATIS_002340"/>
<dbReference type="Gene3D" id="1.10.8.60">
    <property type="match status" value="1"/>
</dbReference>
<dbReference type="STRING" id="291195.A0A437APR7"/>
<dbReference type="AlphaFoldDB" id="A0A437APR7"/>
<evidence type="ECO:0000313" key="2">
    <source>
        <dbReference type="Proteomes" id="UP000282876"/>
    </source>
</evidence>
<gene>
    <name evidence="1" type="ORF">TUBRATIS_002340</name>
</gene>
<accession>A0A437APR7</accession>
<name>A0A437APR7_9MICR</name>
<keyword evidence="2" id="KW-1185">Reference proteome</keyword>
<comment type="caution">
    <text evidence="1">The sequence shown here is derived from an EMBL/GenBank/DDBJ whole genome shotgun (WGS) entry which is preliminary data.</text>
</comment>
<sequence>MNIEVEILRKFKEEIKNLKEFLKEERGNILLSGLDIDLIYTIIQLTATKKVIYEKNEPIKDKKSALRLLYIDDLTTLTKQITIYNALEESKDMLVILISQSHNCIENLEKRIKSRFSNKKIFFKYFDDKQIIPTLKAYKNNALKKKYKLFNHNINSLLNLLTDLHLHLIILFFNLKSPVKFVNLIEEYNKFMVNKSGLKNSDSIFIKECYFDLIYLNVIDEKGVLQINYSEFKRYVKEKRALFIYNLIE</sequence>
<dbReference type="EMBL" id="RCSS01000063">
    <property type="protein sequence ID" value="RVD93235.1"/>
    <property type="molecule type" value="Genomic_DNA"/>
</dbReference>
<dbReference type="Gene3D" id="3.40.50.300">
    <property type="entry name" value="P-loop containing nucleotide triphosphate hydrolases"/>
    <property type="match status" value="1"/>
</dbReference>
<proteinExistence type="predicted"/>
<organism evidence="1 2">
    <name type="scientific">Tubulinosema ratisbonensis</name>
    <dbReference type="NCBI Taxonomy" id="291195"/>
    <lineage>
        <taxon>Eukaryota</taxon>
        <taxon>Fungi</taxon>
        <taxon>Fungi incertae sedis</taxon>
        <taxon>Microsporidia</taxon>
        <taxon>Tubulinosematoidea</taxon>
        <taxon>Tubulinosematidae</taxon>
        <taxon>Tubulinosema</taxon>
    </lineage>
</organism>
<protein>
    <submittedName>
        <fullName evidence="1">Uncharacterized protein</fullName>
    </submittedName>
</protein>
<dbReference type="InterPro" id="IPR027417">
    <property type="entry name" value="P-loop_NTPase"/>
</dbReference>
<dbReference type="Proteomes" id="UP000282876">
    <property type="component" value="Unassembled WGS sequence"/>
</dbReference>
<dbReference type="OrthoDB" id="2189670at2759"/>